<protein>
    <recommendedName>
        <fullName evidence="2">peptidylprolyl isomerase</fullName>
        <ecNumber evidence="2">5.2.1.8</ecNumber>
    </recommendedName>
</protein>
<evidence type="ECO:0000256" key="5">
    <source>
        <dbReference type="ARBA" id="ARBA00023235"/>
    </source>
</evidence>
<keyword evidence="5 8" id="KW-0413">Isomerase</keyword>
<evidence type="ECO:0000256" key="4">
    <source>
        <dbReference type="ARBA" id="ARBA00023110"/>
    </source>
</evidence>
<dbReference type="EC" id="5.2.1.8" evidence="2"/>
<dbReference type="InterPro" id="IPR050245">
    <property type="entry name" value="PrsA_foldase"/>
</dbReference>
<dbReference type="PANTHER" id="PTHR47245:SF1">
    <property type="entry name" value="FOLDASE PROTEIN PRSA"/>
    <property type="match status" value="1"/>
</dbReference>
<keyword evidence="9" id="KW-1185">Reference proteome</keyword>
<feature type="region of interest" description="Disordered" evidence="6">
    <location>
        <begin position="22"/>
        <end position="76"/>
    </location>
</feature>
<name>A0ABS2MW01_9BACI</name>
<evidence type="ECO:0000256" key="6">
    <source>
        <dbReference type="SAM" id="MobiDB-lite"/>
    </source>
</evidence>
<feature type="compositionally biased region" description="Acidic residues" evidence="6">
    <location>
        <begin position="203"/>
        <end position="216"/>
    </location>
</feature>
<dbReference type="GO" id="GO:0003755">
    <property type="term" value="F:peptidyl-prolyl cis-trans isomerase activity"/>
    <property type="evidence" value="ECO:0007669"/>
    <property type="project" value="UniProtKB-EC"/>
</dbReference>
<reference evidence="8 9" key="1">
    <citation type="submission" date="2021-01" db="EMBL/GenBank/DDBJ databases">
        <title>Genomic Encyclopedia of Type Strains, Phase IV (KMG-IV): sequencing the most valuable type-strain genomes for metagenomic binning, comparative biology and taxonomic classification.</title>
        <authorList>
            <person name="Goeker M."/>
        </authorList>
    </citation>
    <scope>NUCLEOTIDE SEQUENCE [LARGE SCALE GENOMIC DNA]</scope>
    <source>
        <strain evidence="8 9">DSM 23711</strain>
    </source>
</reference>
<feature type="region of interest" description="Disordered" evidence="6">
    <location>
        <begin position="202"/>
        <end position="234"/>
    </location>
</feature>
<keyword evidence="4" id="KW-0697">Rotamase</keyword>
<sequence length="272" mass="29790">MNKKWLLSLTLAGIVTFTAACGNEGETTEDNNEEAETQEEEVAAEQGAEEGGEGGAGEGAEQGAEQPKMPEPDLEGIPDVVAVVNGEEISKEEFQTVYEGQFQRAAMQSQMSGQEVNQDQLKQQIAESMIGQELLIQEANNSGFEASQEDIDETLNGLVEQNGLESKDEFMAALEEQGMDEAEVMSQLEIQVKLDQLIASESGDIEPTEEELEEAYEQVKAQQEQMGGDSEVPSFEEVKPNLKQQLKSQKEAQVIQTLVEELRQNADVTVNL</sequence>
<comment type="caution">
    <text evidence="8">The sequence shown here is derived from an EMBL/GenBank/DDBJ whole genome shotgun (WGS) entry which is preliminary data.</text>
</comment>
<evidence type="ECO:0000313" key="9">
    <source>
        <dbReference type="Proteomes" id="UP001296943"/>
    </source>
</evidence>
<dbReference type="SUPFAM" id="SSF109998">
    <property type="entry name" value="Triger factor/SurA peptide-binding domain-like"/>
    <property type="match status" value="1"/>
</dbReference>
<evidence type="ECO:0000256" key="2">
    <source>
        <dbReference type="ARBA" id="ARBA00013194"/>
    </source>
</evidence>
<feature type="signal peptide" evidence="7">
    <location>
        <begin position="1"/>
        <end position="22"/>
    </location>
</feature>
<dbReference type="PANTHER" id="PTHR47245">
    <property type="entry name" value="PEPTIDYLPROLYL ISOMERASE"/>
    <property type="match status" value="1"/>
</dbReference>
<dbReference type="Proteomes" id="UP001296943">
    <property type="component" value="Unassembled WGS sequence"/>
</dbReference>
<gene>
    <name evidence="8" type="ORF">JOC48_000536</name>
</gene>
<accession>A0ABS2MW01</accession>
<evidence type="ECO:0000256" key="1">
    <source>
        <dbReference type="ARBA" id="ARBA00000971"/>
    </source>
</evidence>
<dbReference type="Gene3D" id="1.10.4030.10">
    <property type="entry name" value="Porin chaperone SurA, peptide-binding domain"/>
    <property type="match status" value="1"/>
</dbReference>
<dbReference type="PROSITE" id="PS51257">
    <property type="entry name" value="PROKAR_LIPOPROTEIN"/>
    <property type="match status" value="1"/>
</dbReference>
<evidence type="ECO:0000256" key="3">
    <source>
        <dbReference type="ARBA" id="ARBA00022729"/>
    </source>
</evidence>
<proteinExistence type="predicted"/>
<dbReference type="InterPro" id="IPR027304">
    <property type="entry name" value="Trigger_fact/SurA_dom_sf"/>
</dbReference>
<feature type="chain" id="PRO_5045244897" description="peptidylprolyl isomerase" evidence="7">
    <location>
        <begin position="23"/>
        <end position="272"/>
    </location>
</feature>
<organism evidence="8 9">
    <name type="scientific">Aquibacillus albus</name>
    <dbReference type="NCBI Taxonomy" id="1168171"/>
    <lineage>
        <taxon>Bacteria</taxon>
        <taxon>Bacillati</taxon>
        <taxon>Bacillota</taxon>
        <taxon>Bacilli</taxon>
        <taxon>Bacillales</taxon>
        <taxon>Bacillaceae</taxon>
        <taxon>Aquibacillus</taxon>
    </lineage>
</organism>
<keyword evidence="3 7" id="KW-0732">Signal</keyword>
<evidence type="ECO:0000256" key="7">
    <source>
        <dbReference type="SAM" id="SignalP"/>
    </source>
</evidence>
<dbReference type="Pfam" id="PF13624">
    <property type="entry name" value="SurA_N_3"/>
    <property type="match status" value="1"/>
</dbReference>
<comment type="catalytic activity">
    <reaction evidence="1">
        <text>[protein]-peptidylproline (omega=180) = [protein]-peptidylproline (omega=0)</text>
        <dbReference type="Rhea" id="RHEA:16237"/>
        <dbReference type="Rhea" id="RHEA-COMP:10747"/>
        <dbReference type="Rhea" id="RHEA-COMP:10748"/>
        <dbReference type="ChEBI" id="CHEBI:83833"/>
        <dbReference type="ChEBI" id="CHEBI:83834"/>
        <dbReference type="EC" id="5.2.1.8"/>
    </reaction>
</comment>
<dbReference type="EMBL" id="JAFBDR010000002">
    <property type="protein sequence ID" value="MBM7570058.1"/>
    <property type="molecule type" value="Genomic_DNA"/>
</dbReference>
<evidence type="ECO:0000313" key="8">
    <source>
        <dbReference type="EMBL" id="MBM7570058.1"/>
    </source>
</evidence>
<feature type="compositionally biased region" description="Acidic residues" evidence="6">
    <location>
        <begin position="26"/>
        <end position="52"/>
    </location>
</feature>